<evidence type="ECO:0000313" key="3">
    <source>
        <dbReference type="Proteomes" id="UP000000238"/>
    </source>
</evidence>
<dbReference type="OrthoDB" id="5457351at2"/>
<accession>Q2SGX3</accession>
<reference evidence="2 3" key="1">
    <citation type="journal article" date="2005" name="Nucleic Acids Res.">
        <title>Genomic blueprint of Hahella chejuensis, a marine microbe producing an algicidal agent.</title>
        <authorList>
            <person name="Jeong H."/>
            <person name="Yim J.H."/>
            <person name="Lee C."/>
            <person name="Choi S.-H."/>
            <person name="Park Y.K."/>
            <person name="Yoon S.H."/>
            <person name="Hur C.-G."/>
            <person name="Kang H.-Y."/>
            <person name="Kim D."/>
            <person name="Lee H.H."/>
            <person name="Park K.H."/>
            <person name="Park S.-H."/>
            <person name="Park H.-S."/>
            <person name="Lee H.K."/>
            <person name="Oh T.K."/>
            <person name="Kim J.F."/>
        </authorList>
    </citation>
    <scope>NUCLEOTIDE SEQUENCE [LARGE SCALE GENOMIC DNA]</scope>
    <source>
        <strain evidence="2 3">KCTC 2396</strain>
    </source>
</reference>
<dbReference type="HOGENOM" id="CLU_2259829_0_0_6"/>
<dbReference type="AlphaFoldDB" id="Q2SGX3"/>
<gene>
    <name evidence="2" type="ordered locus">HCH_03347</name>
</gene>
<organism evidence="2 3">
    <name type="scientific">Hahella chejuensis (strain KCTC 2396)</name>
    <dbReference type="NCBI Taxonomy" id="349521"/>
    <lineage>
        <taxon>Bacteria</taxon>
        <taxon>Pseudomonadati</taxon>
        <taxon>Pseudomonadota</taxon>
        <taxon>Gammaproteobacteria</taxon>
        <taxon>Oceanospirillales</taxon>
        <taxon>Hahellaceae</taxon>
        <taxon>Hahella</taxon>
    </lineage>
</organism>
<dbReference type="EMBL" id="CP000155">
    <property type="protein sequence ID" value="ABC30101.1"/>
    <property type="molecule type" value="Genomic_DNA"/>
</dbReference>
<dbReference type="PANTHER" id="PTHR38834:SF3">
    <property type="entry name" value="SOLUTE-BINDING PROTEIN FAMILY 3_N-TERMINAL DOMAIN-CONTAINING PROTEIN"/>
    <property type="match status" value="1"/>
</dbReference>
<dbReference type="InterPro" id="IPR001638">
    <property type="entry name" value="Solute-binding_3/MltF_N"/>
</dbReference>
<feature type="domain" description="Solute-binding protein family 3/N-terminal" evidence="1">
    <location>
        <begin position="3"/>
        <end position="71"/>
    </location>
</feature>
<dbReference type="STRING" id="349521.HCH_03347"/>
<evidence type="ECO:0000259" key="1">
    <source>
        <dbReference type="Pfam" id="PF00497"/>
    </source>
</evidence>
<dbReference type="Gene3D" id="3.40.190.10">
    <property type="entry name" value="Periplasmic binding protein-like II"/>
    <property type="match status" value="2"/>
</dbReference>
<dbReference type="PANTHER" id="PTHR38834">
    <property type="entry name" value="PERIPLASMIC SUBSTRATE BINDING PROTEIN FAMILY 3"/>
    <property type="match status" value="1"/>
</dbReference>
<dbReference type="Proteomes" id="UP000000238">
    <property type="component" value="Chromosome"/>
</dbReference>
<evidence type="ECO:0000313" key="2">
    <source>
        <dbReference type="EMBL" id="ABC30101.1"/>
    </source>
</evidence>
<sequence>MADTIRVVCESMAIECKLSAFPWRRALKMTEDGDVDGLFAVVKLPEREKYMYVTEPIIESAYGVFVPTSSSLKYSAPVDLDGYTVGAYGPSAASRALEEIAIY</sequence>
<dbReference type="KEGG" id="hch:HCH_03347"/>
<dbReference type="Pfam" id="PF00497">
    <property type="entry name" value="SBP_bac_3"/>
    <property type="match status" value="1"/>
</dbReference>
<dbReference type="SUPFAM" id="SSF53850">
    <property type="entry name" value="Periplasmic binding protein-like II"/>
    <property type="match status" value="1"/>
</dbReference>
<dbReference type="eggNOG" id="COG0834">
    <property type="taxonomic scope" value="Bacteria"/>
</dbReference>
<keyword evidence="3" id="KW-1185">Reference proteome</keyword>
<proteinExistence type="predicted"/>
<name>Q2SGX3_HAHCH</name>
<protein>
    <recommendedName>
        <fullName evidence="1">Solute-binding protein family 3/N-terminal domain-containing protein</fullName>
    </recommendedName>
</protein>